<gene>
    <name evidence="2" type="ORF">AMECASPLE_004780</name>
</gene>
<protein>
    <submittedName>
        <fullName evidence="2">Uncharacterized protein</fullName>
    </submittedName>
</protein>
<keyword evidence="1" id="KW-0472">Membrane</keyword>
<accession>A0ABV0YWW9</accession>
<keyword evidence="1" id="KW-0812">Transmembrane</keyword>
<name>A0ABV0YWW9_9TELE</name>
<reference evidence="2 3" key="1">
    <citation type="submission" date="2021-06" db="EMBL/GenBank/DDBJ databases">
        <authorList>
            <person name="Palmer J.M."/>
        </authorList>
    </citation>
    <scope>NUCLEOTIDE SEQUENCE [LARGE SCALE GENOMIC DNA]</scope>
    <source>
        <strain evidence="2 3">AS_MEX2019</strain>
        <tissue evidence="2">Muscle</tissue>
    </source>
</reference>
<feature type="transmembrane region" description="Helical" evidence="1">
    <location>
        <begin position="61"/>
        <end position="78"/>
    </location>
</feature>
<dbReference type="EMBL" id="JAHRIP010047232">
    <property type="protein sequence ID" value="MEQ2298394.1"/>
    <property type="molecule type" value="Genomic_DNA"/>
</dbReference>
<keyword evidence="3" id="KW-1185">Reference proteome</keyword>
<comment type="caution">
    <text evidence="2">The sequence shown here is derived from an EMBL/GenBank/DDBJ whole genome shotgun (WGS) entry which is preliminary data.</text>
</comment>
<dbReference type="Proteomes" id="UP001469553">
    <property type="component" value="Unassembled WGS sequence"/>
</dbReference>
<sequence>MLCCSVDLGTFYFQMIAFNSINRGFCASTYLLTSSTATRQEINLSYVISCDLLKPDWMQPWSVVSVHICYIIAIIIVTSTKPRRTHTHTHRRGWMLEEPRRQVQLILPGLISAASLQLQSHPWRNSPVPAPFLHALSSHPPHSLLTSAPDAAAAPPLSCYTIPD</sequence>
<evidence type="ECO:0000313" key="2">
    <source>
        <dbReference type="EMBL" id="MEQ2298394.1"/>
    </source>
</evidence>
<organism evidence="2 3">
    <name type="scientific">Ameca splendens</name>
    <dbReference type="NCBI Taxonomy" id="208324"/>
    <lineage>
        <taxon>Eukaryota</taxon>
        <taxon>Metazoa</taxon>
        <taxon>Chordata</taxon>
        <taxon>Craniata</taxon>
        <taxon>Vertebrata</taxon>
        <taxon>Euteleostomi</taxon>
        <taxon>Actinopterygii</taxon>
        <taxon>Neopterygii</taxon>
        <taxon>Teleostei</taxon>
        <taxon>Neoteleostei</taxon>
        <taxon>Acanthomorphata</taxon>
        <taxon>Ovalentaria</taxon>
        <taxon>Atherinomorphae</taxon>
        <taxon>Cyprinodontiformes</taxon>
        <taxon>Goodeidae</taxon>
        <taxon>Ameca</taxon>
    </lineage>
</organism>
<keyword evidence="1" id="KW-1133">Transmembrane helix</keyword>
<evidence type="ECO:0000256" key="1">
    <source>
        <dbReference type="SAM" id="Phobius"/>
    </source>
</evidence>
<proteinExistence type="predicted"/>
<evidence type="ECO:0000313" key="3">
    <source>
        <dbReference type="Proteomes" id="UP001469553"/>
    </source>
</evidence>